<dbReference type="InterPro" id="IPR016163">
    <property type="entry name" value="Ald_DH_C"/>
</dbReference>
<dbReference type="AlphaFoldDB" id="A0A9X0CW57"/>
<evidence type="ECO:0000313" key="4">
    <source>
        <dbReference type="Proteomes" id="UP001163046"/>
    </source>
</evidence>
<dbReference type="InterPro" id="IPR016161">
    <property type="entry name" value="Ald_DH/histidinol_DH"/>
</dbReference>
<accession>A0A9X0CW57</accession>
<reference evidence="3" key="1">
    <citation type="submission" date="2023-01" db="EMBL/GenBank/DDBJ databases">
        <title>Genome assembly of the deep-sea coral Lophelia pertusa.</title>
        <authorList>
            <person name="Herrera S."/>
            <person name="Cordes E."/>
        </authorList>
    </citation>
    <scope>NUCLEOTIDE SEQUENCE</scope>
    <source>
        <strain evidence="3">USNM1676648</strain>
        <tissue evidence="3">Polyp</tissue>
    </source>
</reference>
<feature type="domain" description="Aldehyde dehydrogenase" evidence="2">
    <location>
        <begin position="1"/>
        <end position="99"/>
    </location>
</feature>
<dbReference type="GO" id="GO:0004777">
    <property type="term" value="F:succinate-semialdehyde dehydrogenase (NAD+) activity"/>
    <property type="evidence" value="ECO:0007669"/>
    <property type="project" value="UniProtKB-EC"/>
</dbReference>
<dbReference type="Proteomes" id="UP001163046">
    <property type="component" value="Unassembled WGS sequence"/>
</dbReference>
<name>A0A9X0CW57_9CNID</name>
<gene>
    <name evidence="3" type="primary">ALDH5A1_4</name>
    <name evidence="3" type="ORF">OS493_034014</name>
</gene>
<keyword evidence="1 3" id="KW-0560">Oxidoreductase</keyword>
<evidence type="ECO:0000313" key="3">
    <source>
        <dbReference type="EMBL" id="KAJ7376558.1"/>
    </source>
</evidence>
<evidence type="ECO:0000259" key="2">
    <source>
        <dbReference type="Pfam" id="PF00171"/>
    </source>
</evidence>
<dbReference type="PANTHER" id="PTHR43353">
    <property type="entry name" value="SUCCINATE-SEMIALDEHYDE DEHYDROGENASE, MITOCHONDRIAL"/>
    <property type="match status" value="1"/>
</dbReference>
<dbReference type="InterPro" id="IPR015590">
    <property type="entry name" value="Aldehyde_DH_dom"/>
</dbReference>
<dbReference type="SUPFAM" id="SSF53720">
    <property type="entry name" value="ALDH-like"/>
    <property type="match status" value="1"/>
</dbReference>
<comment type="caution">
    <text evidence="3">The sequence shown here is derived from an EMBL/GenBank/DDBJ whole genome shotgun (WGS) entry which is preliminary data.</text>
</comment>
<dbReference type="OrthoDB" id="310895at2759"/>
<dbReference type="EMBL" id="MU826396">
    <property type="protein sequence ID" value="KAJ7376558.1"/>
    <property type="molecule type" value="Genomic_DNA"/>
</dbReference>
<dbReference type="EC" id="1.2.1.24" evidence="3"/>
<proteinExistence type="predicted"/>
<dbReference type="FunFam" id="3.40.605.10:FF:000026">
    <property type="entry name" value="Aldehyde dehydrogenase, putative"/>
    <property type="match status" value="1"/>
</dbReference>
<dbReference type="GO" id="GO:0009450">
    <property type="term" value="P:gamma-aminobutyric acid catabolic process"/>
    <property type="evidence" value="ECO:0007669"/>
    <property type="project" value="TreeGrafter"/>
</dbReference>
<protein>
    <submittedName>
        <fullName evidence="3">Succinate-semialdehyde dehydrogenase, mitochondrial</fullName>
        <ecNumber evidence="3">1.2.1.24</ecNumber>
    </submittedName>
</protein>
<dbReference type="Pfam" id="PF00171">
    <property type="entry name" value="Aldedh"/>
    <property type="match status" value="1"/>
</dbReference>
<organism evidence="3 4">
    <name type="scientific">Desmophyllum pertusum</name>
    <dbReference type="NCBI Taxonomy" id="174260"/>
    <lineage>
        <taxon>Eukaryota</taxon>
        <taxon>Metazoa</taxon>
        <taxon>Cnidaria</taxon>
        <taxon>Anthozoa</taxon>
        <taxon>Hexacorallia</taxon>
        <taxon>Scleractinia</taxon>
        <taxon>Caryophylliina</taxon>
        <taxon>Caryophylliidae</taxon>
        <taxon>Desmophyllum</taxon>
    </lineage>
</organism>
<dbReference type="Gene3D" id="3.40.309.10">
    <property type="entry name" value="Aldehyde Dehydrogenase, Chain A, domain 2"/>
    <property type="match status" value="1"/>
</dbReference>
<keyword evidence="4" id="KW-1185">Reference proteome</keyword>
<evidence type="ECO:0000256" key="1">
    <source>
        <dbReference type="ARBA" id="ARBA00023002"/>
    </source>
</evidence>
<sequence length="131" mass="14590">MIICSEETFGPVAPLIRFNTEEEAIAVGNDTSSGLAGYFFSQDMSQIWRVAEAMDVGMIGVNEGIISSEIAPFGGWKQSGLGREGSKYGIEEYLEIKYICLGESLNRKTNLRLKEHLDPTGYVYTDNYIYI</sequence>
<dbReference type="PANTHER" id="PTHR43353:SF5">
    <property type="entry name" value="SUCCINATE-SEMIALDEHYDE DEHYDROGENASE, MITOCHONDRIAL"/>
    <property type="match status" value="1"/>
</dbReference>
<dbReference type="InterPro" id="IPR050740">
    <property type="entry name" value="Aldehyde_DH_Superfamily"/>
</dbReference>